<name>A0A9P5Y7V3_9AGAR</name>
<sequence>MSALFTSYDIYTYKCCTIVPIVSGVALSDVSLHCFEYSKSTYDSRHSQPAVVTVNRRLKVEDSESTRSPTATYFSRKIWGSPPSGPGGESSKSEVGCAC</sequence>
<organism evidence="2 3">
    <name type="scientific">Collybia nuda</name>
    <dbReference type="NCBI Taxonomy" id="64659"/>
    <lineage>
        <taxon>Eukaryota</taxon>
        <taxon>Fungi</taxon>
        <taxon>Dikarya</taxon>
        <taxon>Basidiomycota</taxon>
        <taxon>Agaricomycotina</taxon>
        <taxon>Agaricomycetes</taxon>
        <taxon>Agaricomycetidae</taxon>
        <taxon>Agaricales</taxon>
        <taxon>Tricholomatineae</taxon>
        <taxon>Clitocybaceae</taxon>
        <taxon>Collybia</taxon>
    </lineage>
</organism>
<evidence type="ECO:0000256" key="1">
    <source>
        <dbReference type="SAM" id="MobiDB-lite"/>
    </source>
</evidence>
<evidence type="ECO:0000313" key="3">
    <source>
        <dbReference type="Proteomes" id="UP000807353"/>
    </source>
</evidence>
<accession>A0A9P5Y7V3</accession>
<gene>
    <name evidence="2" type="ORF">BDZ94DRAFT_1257656</name>
</gene>
<comment type="caution">
    <text evidence="2">The sequence shown here is derived from an EMBL/GenBank/DDBJ whole genome shotgun (WGS) entry which is preliminary data.</text>
</comment>
<dbReference type="AlphaFoldDB" id="A0A9P5Y7V3"/>
<evidence type="ECO:0000313" key="2">
    <source>
        <dbReference type="EMBL" id="KAF9463873.1"/>
    </source>
</evidence>
<dbReference type="EMBL" id="MU150258">
    <property type="protein sequence ID" value="KAF9463873.1"/>
    <property type="molecule type" value="Genomic_DNA"/>
</dbReference>
<feature type="region of interest" description="Disordered" evidence="1">
    <location>
        <begin position="77"/>
        <end position="99"/>
    </location>
</feature>
<protein>
    <submittedName>
        <fullName evidence="2">Uncharacterized protein</fullName>
    </submittedName>
</protein>
<feature type="compositionally biased region" description="Low complexity" evidence="1">
    <location>
        <begin position="89"/>
        <end position="99"/>
    </location>
</feature>
<dbReference type="Proteomes" id="UP000807353">
    <property type="component" value="Unassembled WGS sequence"/>
</dbReference>
<reference evidence="2" key="1">
    <citation type="submission" date="2020-11" db="EMBL/GenBank/DDBJ databases">
        <authorList>
            <consortium name="DOE Joint Genome Institute"/>
            <person name="Ahrendt S."/>
            <person name="Riley R."/>
            <person name="Andreopoulos W."/>
            <person name="Labutti K."/>
            <person name="Pangilinan J."/>
            <person name="Ruiz-Duenas F.J."/>
            <person name="Barrasa J.M."/>
            <person name="Sanchez-Garcia M."/>
            <person name="Camarero S."/>
            <person name="Miyauchi S."/>
            <person name="Serrano A."/>
            <person name="Linde D."/>
            <person name="Babiker R."/>
            <person name="Drula E."/>
            <person name="Ayuso-Fernandez I."/>
            <person name="Pacheco R."/>
            <person name="Padilla G."/>
            <person name="Ferreira P."/>
            <person name="Barriuso J."/>
            <person name="Kellner H."/>
            <person name="Castanera R."/>
            <person name="Alfaro M."/>
            <person name="Ramirez L."/>
            <person name="Pisabarro A.G."/>
            <person name="Kuo A."/>
            <person name="Tritt A."/>
            <person name="Lipzen A."/>
            <person name="He G."/>
            <person name="Yan M."/>
            <person name="Ng V."/>
            <person name="Cullen D."/>
            <person name="Martin F."/>
            <person name="Rosso M.-N."/>
            <person name="Henrissat B."/>
            <person name="Hibbett D."/>
            <person name="Martinez A.T."/>
            <person name="Grigoriev I.V."/>
        </authorList>
    </citation>
    <scope>NUCLEOTIDE SEQUENCE</scope>
    <source>
        <strain evidence="2">CBS 247.69</strain>
    </source>
</reference>
<keyword evidence="3" id="KW-1185">Reference proteome</keyword>
<proteinExistence type="predicted"/>